<accession>A0AAV5E0V8</accession>
<comment type="caution">
    <text evidence="1">The sequence shown here is derived from an EMBL/GenBank/DDBJ whole genome shotgun (WGS) entry which is preliminary data.</text>
</comment>
<name>A0AAV5E0V8_ELECO</name>
<dbReference type="AlphaFoldDB" id="A0AAV5E0V8"/>
<protein>
    <submittedName>
        <fullName evidence="1">Uncharacterized protein</fullName>
    </submittedName>
</protein>
<proteinExistence type="predicted"/>
<dbReference type="EMBL" id="BQKI01000072">
    <property type="protein sequence ID" value="GJN16039.1"/>
    <property type="molecule type" value="Genomic_DNA"/>
</dbReference>
<gene>
    <name evidence="1" type="primary">gb02989</name>
    <name evidence="1" type="ORF">PR202_gb02989</name>
</gene>
<dbReference type="Proteomes" id="UP001054889">
    <property type="component" value="Unassembled WGS sequence"/>
</dbReference>
<evidence type="ECO:0000313" key="2">
    <source>
        <dbReference type="Proteomes" id="UP001054889"/>
    </source>
</evidence>
<sequence>MSGLAAGPRQCWRGRPVCGHHFACTSFAAMEAQPELTTRAWEGRQRRVDEGARRHNNQAPQRAHADTTARCHWVGMSGAAPGPEIASWGCSVMEWSEPGYLRRNGKRIVGGAGVDMAMRAGLLCTTASLSCLAPAAPLLPQLPLCLGEVLPWCPDPILSRQAPPPPSCLPPPSVSSTPVVITMDAPTPALPDRLPPPPRLVALPPHHNPTNSLHHRAGLLLPNLSSMSDYGGAPNNPEP</sequence>
<evidence type="ECO:0000313" key="1">
    <source>
        <dbReference type="EMBL" id="GJN16039.1"/>
    </source>
</evidence>
<reference evidence="1" key="1">
    <citation type="journal article" date="2018" name="DNA Res.">
        <title>Multiple hybrid de novo genome assembly of finger millet, an orphan allotetraploid crop.</title>
        <authorList>
            <person name="Hatakeyama M."/>
            <person name="Aluri S."/>
            <person name="Balachadran M.T."/>
            <person name="Sivarajan S.R."/>
            <person name="Patrignani A."/>
            <person name="Gruter S."/>
            <person name="Poveda L."/>
            <person name="Shimizu-Inatsugi R."/>
            <person name="Baeten J."/>
            <person name="Francoijs K.J."/>
            <person name="Nataraja K.N."/>
            <person name="Reddy Y.A.N."/>
            <person name="Phadnis S."/>
            <person name="Ravikumar R.L."/>
            <person name="Schlapbach R."/>
            <person name="Sreeman S.M."/>
            <person name="Shimizu K.K."/>
        </authorList>
    </citation>
    <scope>NUCLEOTIDE SEQUENCE</scope>
</reference>
<reference evidence="1" key="2">
    <citation type="submission" date="2021-12" db="EMBL/GenBank/DDBJ databases">
        <title>Resequencing data analysis of finger millet.</title>
        <authorList>
            <person name="Hatakeyama M."/>
            <person name="Aluri S."/>
            <person name="Balachadran M.T."/>
            <person name="Sivarajan S.R."/>
            <person name="Poveda L."/>
            <person name="Shimizu-Inatsugi R."/>
            <person name="Schlapbach R."/>
            <person name="Sreeman S.M."/>
            <person name="Shimizu K.K."/>
        </authorList>
    </citation>
    <scope>NUCLEOTIDE SEQUENCE</scope>
</reference>
<keyword evidence="2" id="KW-1185">Reference proteome</keyword>
<organism evidence="1 2">
    <name type="scientific">Eleusine coracana subsp. coracana</name>
    <dbReference type="NCBI Taxonomy" id="191504"/>
    <lineage>
        <taxon>Eukaryota</taxon>
        <taxon>Viridiplantae</taxon>
        <taxon>Streptophyta</taxon>
        <taxon>Embryophyta</taxon>
        <taxon>Tracheophyta</taxon>
        <taxon>Spermatophyta</taxon>
        <taxon>Magnoliopsida</taxon>
        <taxon>Liliopsida</taxon>
        <taxon>Poales</taxon>
        <taxon>Poaceae</taxon>
        <taxon>PACMAD clade</taxon>
        <taxon>Chloridoideae</taxon>
        <taxon>Cynodonteae</taxon>
        <taxon>Eleusininae</taxon>
        <taxon>Eleusine</taxon>
    </lineage>
</organism>